<dbReference type="PANTHER" id="PTHR22930:SF251">
    <property type="entry name" value="DDE TNP4 DOMAIN-CONTAINING PROTEIN"/>
    <property type="match status" value="1"/>
</dbReference>
<comment type="subcellular location">
    <subcellularLocation>
        <location evidence="2">Nucleus</location>
    </subcellularLocation>
</comment>
<proteinExistence type="inferred from homology"/>
<dbReference type="InterPro" id="IPR045249">
    <property type="entry name" value="HARBI1-like"/>
</dbReference>
<gene>
    <name evidence="11" type="ORF">Sango_1590700</name>
</gene>
<evidence type="ECO:0000313" key="12">
    <source>
        <dbReference type="Proteomes" id="UP001289374"/>
    </source>
</evidence>
<keyword evidence="4" id="KW-0540">Nuclease</keyword>
<evidence type="ECO:0000256" key="3">
    <source>
        <dbReference type="ARBA" id="ARBA00006958"/>
    </source>
</evidence>
<dbReference type="PANTHER" id="PTHR22930">
    <property type="match status" value="1"/>
</dbReference>
<evidence type="ECO:0000259" key="10">
    <source>
        <dbReference type="Pfam" id="PF26138"/>
    </source>
</evidence>
<keyword evidence="5" id="KW-0479">Metal-binding</keyword>
<dbReference type="GO" id="GO:0016787">
    <property type="term" value="F:hydrolase activity"/>
    <property type="evidence" value="ECO:0007669"/>
    <property type="project" value="UniProtKB-KW"/>
</dbReference>
<comment type="cofactor">
    <cofactor evidence="1">
        <name>a divalent metal cation</name>
        <dbReference type="ChEBI" id="CHEBI:60240"/>
    </cofactor>
</comment>
<dbReference type="GO" id="GO:0004518">
    <property type="term" value="F:nuclease activity"/>
    <property type="evidence" value="ECO:0007669"/>
    <property type="project" value="UniProtKB-KW"/>
</dbReference>
<reference evidence="11" key="1">
    <citation type="submission" date="2020-06" db="EMBL/GenBank/DDBJ databases">
        <authorList>
            <person name="Li T."/>
            <person name="Hu X."/>
            <person name="Zhang T."/>
            <person name="Song X."/>
            <person name="Zhang H."/>
            <person name="Dai N."/>
            <person name="Sheng W."/>
            <person name="Hou X."/>
            <person name="Wei L."/>
        </authorList>
    </citation>
    <scope>NUCLEOTIDE SEQUENCE</scope>
    <source>
        <strain evidence="11">K16</strain>
        <tissue evidence="11">Leaf</tissue>
    </source>
</reference>
<dbReference type="AlphaFoldDB" id="A0AAE1WQ45"/>
<evidence type="ECO:0008006" key="13">
    <source>
        <dbReference type="Google" id="ProtNLM"/>
    </source>
</evidence>
<dbReference type="Proteomes" id="UP001289374">
    <property type="component" value="Unassembled WGS sequence"/>
</dbReference>
<evidence type="ECO:0000256" key="6">
    <source>
        <dbReference type="ARBA" id="ARBA00022801"/>
    </source>
</evidence>
<keyword evidence="12" id="KW-1185">Reference proteome</keyword>
<dbReference type="InterPro" id="IPR027806">
    <property type="entry name" value="HARBI1_dom"/>
</dbReference>
<feature type="region of interest" description="Disordered" evidence="8">
    <location>
        <begin position="1"/>
        <end position="32"/>
    </location>
</feature>
<evidence type="ECO:0000313" key="11">
    <source>
        <dbReference type="EMBL" id="KAK4397541.1"/>
    </source>
</evidence>
<reference evidence="11" key="2">
    <citation type="journal article" date="2024" name="Plant">
        <title>Genomic evolution and insights into agronomic trait innovations of Sesamum species.</title>
        <authorList>
            <person name="Miao H."/>
            <person name="Wang L."/>
            <person name="Qu L."/>
            <person name="Liu H."/>
            <person name="Sun Y."/>
            <person name="Le M."/>
            <person name="Wang Q."/>
            <person name="Wei S."/>
            <person name="Zheng Y."/>
            <person name="Lin W."/>
            <person name="Duan Y."/>
            <person name="Cao H."/>
            <person name="Xiong S."/>
            <person name="Wang X."/>
            <person name="Wei L."/>
            <person name="Li C."/>
            <person name="Ma Q."/>
            <person name="Ju M."/>
            <person name="Zhao R."/>
            <person name="Li G."/>
            <person name="Mu C."/>
            <person name="Tian Q."/>
            <person name="Mei H."/>
            <person name="Zhang T."/>
            <person name="Gao T."/>
            <person name="Zhang H."/>
        </authorList>
    </citation>
    <scope>NUCLEOTIDE SEQUENCE</scope>
    <source>
        <strain evidence="11">K16</strain>
    </source>
</reference>
<evidence type="ECO:0000256" key="4">
    <source>
        <dbReference type="ARBA" id="ARBA00022722"/>
    </source>
</evidence>
<accession>A0AAE1WQ45</accession>
<sequence length="436" mass="50087">MASASERAADETNSSSGTPGTPGTPGSTESDVPKEFYAFRDLICPELFREKVPRNTSALQGEGWVAEIMATPHTGRFYDNIRMTKPCFYALVDALTSRGLLPHGQTSRVSSIEEVALFMQAVGMHKRQCDNMERFQHSLETINRRFHRVLSALCTIAPELITRPNFTDTHSRVVSNIDLYPYFKDLFNHAHSRLRNVIERCFGVLKKRFPILQWGMPSYLLQHQVDLVISCCTLHNFIRMAYRSYLERSGFPQEDHWTLSVEQRLMWMIVDDNTRDSMRDDHRAEAHMAHWARGLRRHFGYHYTREQLYPLARRYYQYLEPHYPSMLEIWGPIRLPPIPVEGQSDARHSQNSNVVRSYARGGEEAPIMISNSTTPTAQTHTHIGSWDAVQQVAHGDGGPTISAVYFISITAKSGHGVRSRRYWILDRLHSSFWCAV</sequence>
<dbReference type="Pfam" id="PF13359">
    <property type="entry name" value="DDE_Tnp_4"/>
    <property type="match status" value="1"/>
</dbReference>
<dbReference type="InterPro" id="IPR058353">
    <property type="entry name" value="DUF8040"/>
</dbReference>
<evidence type="ECO:0000256" key="1">
    <source>
        <dbReference type="ARBA" id="ARBA00001968"/>
    </source>
</evidence>
<dbReference type="GO" id="GO:0046872">
    <property type="term" value="F:metal ion binding"/>
    <property type="evidence" value="ECO:0007669"/>
    <property type="project" value="UniProtKB-KW"/>
</dbReference>
<dbReference type="Pfam" id="PF26138">
    <property type="entry name" value="DUF8040"/>
    <property type="match status" value="1"/>
</dbReference>
<organism evidence="11 12">
    <name type="scientific">Sesamum angolense</name>
    <dbReference type="NCBI Taxonomy" id="2727404"/>
    <lineage>
        <taxon>Eukaryota</taxon>
        <taxon>Viridiplantae</taxon>
        <taxon>Streptophyta</taxon>
        <taxon>Embryophyta</taxon>
        <taxon>Tracheophyta</taxon>
        <taxon>Spermatophyta</taxon>
        <taxon>Magnoliopsida</taxon>
        <taxon>eudicotyledons</taxon>
        <taxon>Gunneridae</taxon>
        <taxon>Pentapetalae</taxon>
        <taxon>asterids</taxon>
        <taxon>lamiids</taxon>
        <taxon>Lamiales</taxon>
        <taxon>Pedaliaceae</taxon>
        <taxon>Sesamum</taxon>
    </lineage>
</organism>
<protein>
    <recommendedName>
        <fullName evidence="13">DDE Tnp4 domain-containing protein</fullName>
    </recommendedName>
</protein>
<dbReference type="EMBL" id="JACGWL010000008">
    <property type="protein sequence ID" value="KAK4397541.1"/>
    <property type="molecule type" value="Genomic_DNA"/>
</dbReference>
<dbReference type="GO" id="GO:0005634">
    <property type="term" value="C:nucleus"/>
    <property type="evidence" value="ECO:0007669"/>
    <property type="project" value="UniProtKB-SubCell"/>
</dbReference>
<evidence type="ECO:0000256" key="8">
    <source>
        <dbReference type="SAM" id="MobiDB-lite"/>
    </source>
</evidence>
<comment type="caution">
    <text evidence="11">The sequence shown here is derived from an EMBL/GenBank/DDBJ whole genome shotgun (WGS) entry which is preliminary data.</text>
</comment>
<comment type="similarity">
    <text evidence="3">Belongs to the HARBI1 family.</text>
</comment>
<keyword evidence="6" id="KW-0378">Hydrolase</keyword>
<evidence type="ECO:0000259" key="9">
    <source>
        <dbReference type="Pfam" id="PF13359"/>
    </source>
</evidence>
<name>A0AAE1WQ45_9LAMI</name>
<evidence type="ECO:0000256" key="2">
    <source>
        <dbReference type="ARBA" id="ARBA00004123"/>
    </source>
</evidence>
<feature type="compositionally biased region" description="Low complexity" evidence="8">
    <location>
        <begin position="14"/>
        <end position="28"/>
    </location>
</feature>
<feature type="domain" description="DDE Tnp4" evidence="9">
    <location>
        <begin position="186"/>
        <end position="236"/>
    </location>
</feature>
<feature type="domain" description="DUF8040" evidence="10">
    <location>
        <begin position="56"/>
        <end position="154"/>
    </location>
</feature>
<evidence type="ECO:0000256" key="7">
    <source>
        <dbReference type="ARBA" id="ARBA00023242"/>
    </source>
</evidence>
<evidence type="ECO:0000256" key="5">
    <source>
        <dbReference type="ARBA" id="ARBA00022723"/>
    </source>
</evidence>
<keyword evidence="7" id="KW-0539">Nucleus</keyword>